<protein>
    <submittedName>
        <fullName evidence="1">N-formylglutamate amidohydrolase</fullName>
    </submittedName>
</protein>
<dbReference type="Proteomes" id="UP000630353">
    <property type="component" value="Unassembled WGS sequence"/>
</dbReference>
<comment type="caution">
    <text evidence="1">The sequence shown here is derived from an EMBL/GenBank/DDBJ whole genome shotgun (WGS) entry which is preliminary data.</text>
</comment>
<evidence type="ECO:0000313" key="1">
    <source>
        <dbReference type="EMBL" id="GHD59866.1"/>
    </source>
</evidence>
<dbReference type="InterPro" id="IPR011227">
    <property type="entry name" value="UCP029730"/>
</dbReference>
<accession>A0A919CRW1</accession>
<dbReference type="AlphaFoldDB" id="A0A919CRW1"/>
<dbReference type="SUPFAM" id="SSF53187">
    <property type="entry name" value="Zn-dependent exopeptidases"/>
    <property type="match status" value="1"/>
</dbReference>
<organism evidence="1 2">
    <name type="scientific">Thalassobaculum fulvum</name>
    <dbReference type="NCBI Taxonomy" id="1633335"/>
    <lineage>
        <taxon>Bacteria</taxon>
        <taxon>Pseudomonadati</taxon>
        <taxon>Pseudomonadota</taxon>
        <taxon>Alphaproteobacteria</taxon>
        <taxon>Rhodospirillales</taxon>
        <taxon>Thalassobaculaceae</taxon>
        <taxon>Thalassobaculum</taxon>
    </lineage>
</organism>
<dbReference type="Gene3D" id="3.40.630.40">
    <property type="entry name" value="Zn-dependent exopeptidases"/>
    <property type="match status" value="1"/>
</dbReference>
<reference evidence="1" key="1">
    <citation type="journal article" date="2014" name="Int. J. Syst. Evol. Microbiol.">
        <title>Complete genome sequence of Corynebacterium casei LMG S-19264T (=DSM 44701T), isolated from a smear-ripened cheese.</title>
        <authorList>
            <consortium name="US DOE Joint Genome Institute (JGI-PGF)"/>
            <person name="Walter F."/>
            <person name="Albersmeier A."/>
            <person name="Kalinowski J."/>
            <person name="Ruckert C."/>
        </authorList>
    </citation>
    <scope>NUCLEOTIDE SEQUENCE</scope>
    <source>
        <strain evidence="1">KCTC 42651</strain>
    </source>
</reference>
<name>A0A919CRW1_9PROT</name>
<dbReference type="InterPro" id="IPR007709">
    <property type="entry name" value="N-FG_amidohydro"/>
</dbReference>
<dbReference type="EMBL" id="BMZS01000011">
    <property type="protein sequence ID" value="GHD59866.1"/>
    <property type="molecule type" value="Genomic_DNA"/>
</dbReference>
<dbReference type="Pfam" id="PF05013">
    <property type="entry name" value="FGase"/>
    <property type="match status" value="1"/>
</dbReference>
<proteinExistence type="predicted"/>
<gene>
    <name evidence="1" type="ORF">GCM10017083_45040</name>
</gene>
<reference evidence="1" key="2">
    <citation type="submission" date="2020-09" db="EMBL/GenBank/DDBJ databases">
        <authorList>
            <person name="Sun Q."/>
            <person name="Kim S."/>
        </authorList>
    </citation>
    <scope>NUCLEOTIDE SEQUENCE</scope>
    <source>
        <strain evidence="1">KCTC 42651</strain>
    </source>
</reference>
<dbReference type="PIRSF" id="PIRSF029730">
    <property type="entry name" value="UCP029730"/>
    <property type="match status" value="1"/>
</dbReference>
<keyword evidence="2" id="KW-1185">Reference proteome</keyword>
<dbReference type="RefSeq" id="WP_189993883.1">
    <property type="nucleotide sequence ID" value="NZ_BMZS01000011.1"/>
</dbReference>
<evidence type="ECO:0000313" key="2">
    <source>
        <dbReference type="Proteomes" id="UP000630353"/>
    </source>
</evidence>
<sequence>MRAKIPNVAAGLPRTGPVDVVNPAGRGGFVLVCEHAGNFIPPELHDLGLGPGLTTSHIAWDPGALPVAREMSRILDAPLVAQRMSRLMYDCNRPPESESAIPEISEIHPVPGNAGLTPKARRARVDAIYVPFRDTLAACIDGRVAAGEAPVIVTVHSFTPVYKGVRRELDVGILHDTDTRVADAVLRLAEADADVVVRRNQPYGPEDGVTHTLRTQALPRGLGNVMIEVRNDLIRDGVSQRAMAGRLSRWLLAAQAELAAGSVPSRQSPRVG</sequence>